<keyword evidence="2" id="KW-0812">Transmembrane</keyword>
<feature type="compositionally biased region" description="Polar residues" evidence="1">
    <location>
        <begin position="224"/>
        <end position="236"/>
    </location>
</feature>
<dbReference type="AlphaFoldDB" id="A0AAN7CC38"/>
<feature type="transmembrane region" description="Helical" evidence="2">
    <location>
        <begin position="299"/>
        <end position="321"/>
    </location>
</feature>
<accession>A0AAN7CC38</accession>
<evidence type="ECO:0000313" key="3">
    <source>
        <dbReference type="EMBL" id="KAK4239279.1"/>
    </source>
</evidence>
<comment type="caution">
    <text evidence="3">The sequence shown here is derived from an EMBL/GenBank/DDBJ whole genome shotgun (WGS) entry which is preliminary data.</text>
</comment>
<proteinExistence type="predicted"/>
<name>A0AAN7CC38_9PEZI</name>
<evidence type="ECO:0000256" key="1">
    <source>
        <dbReference type="SAM" id="MobiDB-lite"/>
    </source>
</evidence>
<organism evidence="3 4">
    <name type="scientific">Achaetomium macrosporum</name>
    <dbReference type="NCBI Taxonomy" id="79813"/>
    <lineage>
        <taxon>Eukaryota</taxon>
        <taxon>Fungi</taxon>
        <taxon>Dikarya</taxon>
        <taxon>Ascomycota</taxon>
        <taxon>Pezizomycotina</taxon>
        <taxon>Sordariomycetes</taxon>
        <taxon>Sordariomycetidae</taxon>
        <taxon>Sordariales</taxon>
        <taxon>Chaetomiaceae</taxon>
        <taxon>Achaetomium</taxon>
    </lineage>
</organism>
<feature type="compositionally biased region" description="Low complexity" evidence="1">
    <location>
        <begin position="199"/>
        <end position="223"/>
    </location>
</feature>
<reference evidence="3" key="1">
    <citation type="journal article" date="2023" name="Mol. Phylogenet. Evol.">
        <title>Genome-scale phylogeny and comparative genomics of the fungal order Sordariales.</title>
        <authorList>
            <person name="Hensen N."/>
            <person name="Bonometti L."/>
            <person name="Westerberg I."/>
            <person name="Brannstrom I.O."/>
            <person name="Guillou S."/>
            <person name="Cros-Aarteil S."/>
            <person name="Calhoun S."/>
            <person name="Haridas S."/>
            <person name="Kuo A."/>
            <person name="Mondo S."/>
            <person name="Pangilinan J."/>
            <person name="Riley R."/>
            <person name="LaButti K."/>
            <person name="Andreopoulos B."/>
            <person name="Lipzen A."/>
            <person name="Chen C."/>
            <person name="Yan M."/>
            <person name="Daum C."/>
            <person name="Ng V."/>
            <person name="Clum A."/>
            <person name="Steindorff A."/>
            <person name="Ohm R.A."/>
            <person name="Martin F."/>
            <person name="Silar P."/>
            <person name="Natvig D.O."/>
            <person name="Lalanne C."/>
            <person name="Gautier V."/>
            <person name="Ament-Velasquez S.L."/>
            <person name="Kruys A."/>
            <person name="Hutchinson M.I."/>
            <person name="Powell A.J."/>
            <person name="Barry K."/>
            <person name="Miller A.N."/>
            <person name="Grigoriev I.V."/>
            <person name="Debuchy R."/>
            <person name="Gladieux P."/>
            <person name="Hiltunen Thoren M."/>
            <person name="Johannesson H."/>
        </authorList>
    </citation>
    <scope>NUCLEOTIDE SEQUENCE</scope>
    <source>
        <strain evidence="3">CBS 532.94</strain>
    </source>
</reference>
<dbReference type="EMBL" id="MU860067">
    <property type="protein sequence ID" value="KAK4239279.1"/>
    <property type="molecule type" value="Genomic_DNA"/>
</dbReference>
<dbReference type="Proteomes" id="UP001303760">
    <property type="component" value="Unassembled WGS sequence"/>
</dbReference>
<protein>
    <submittedName>
        <fullName evidence="3">Uncharacterized protein</fullName>
    </submittedName>
</protein>
<sequence length="413" mass="41943">MSTLIGQAPTNLGPLTTTFTPPAACTVAVGAGRGGLAGLLGGGGDNDVAYLAQACSRGKAVDATSCWPAKSKGAEEKEPPLHGWGFYYPGLHCPVGYATACSATGGSGGSSGWPVQFKLRDGETAVGCCPSGYSCANVNGQTCTMVATSHAIPTVTCDGSKSGGFASQTIPDLEASITALSLFAPMIQINWQSSDRTEPSSTSTAKPTASSSKPAATKTASASDQVSASGTQTIDASPTFDPESETLVLDDSTHTTVGTANVGVNLGTDSPVPTITPSLQEGSAASDSDGNSFSSGAKVAIGVTGAVALAMVLVCALFYCWRRRQQRREEAQLDALFGGGGGGAKHTMTDGGDFTSNNDIPGWYRGQKLASASTQDPFVRDGGGGAWGMKEVEMQVSAPAPAAAPYNYRTYRS</sequence>
<feature type="region of interest" description="Disordered" evidence="1">
    <location>
        <begin position="193"/>
        <end position="291"/>
    </location>
</feature>
<keyword evidence="2" id="KW-1133">Transmembrane helix</keyword>
<keyword evidence="2" id="KW-0472">Membrane</keyword>
<evidence type="ECO:0000256" key="2">
    <source>
        <dbReference type="SAM" id="Phobius"/>
    </source>
</evidence>
<keyword evidence="4" id="KW-1185">Reference proteome</keyword>
<reference evidence="3" key="2">
    <citation type="submission" date="2023-05" db="EMBL/GenBank/DDBJ databases">
        <authorList>
            <consortium name="Lawrence Berkeley National Laboratory"/>
            <person name="Steindorff A."/>
            <person name="Hensen N."/>
            <person name="Bonometti L."/>
            <person name="Westerberg I."/>
            <person name="Brannstrom I.O."/>
            <person name="Guillou S."/>
            <person name="Cros-Aarteil S."/>
            <person name="Calhoun S."/>
            <person name="Haridas S."/>
            <person name="Kuo A."/>
            <person name="Mondo S."/>
            <person name="Pangilinan J."/>
            <person name="Riley R."/>
            <person name="Labutti K."/>
            <person name="Andreopoulos B."/>
            <person name="Lipzen A."/>
            <person name="Chen C."/>
            <person name="Yanf M."/>
            <person name="Daum C."/>
            <person name="Ng V."/>
            <person name="Clum A."/>
            <person name="Ohm R."/>
            <person name="Martin F."/>
            <person name="Silar P."/>
            <person name="Natvig D."/>
            <person name="Lalanne C."/>
            <person name="Gautier V."/>
            <person name="Ament-Velasquez S.L."/>
            <person name="Kruys A."/>
            <person name="Hutchinson M.I."/>
            <person name="Powell A.J."/>
            <person name="Barry K."/>
            <person name="Miller A.N."/>
            <person name="Grigoriev I.V."/>
            <person name="Debuchy R."/>
            <person name="Gladieux P."/>
            <person name="Thoren M.H."/>
            <person name="Johannesson H."/>
        </authorList>
    </citation>
    <scope>NUCLEOTIDE SEQUENCE</scope>
    <source>
        <strain evidence="3">CBS 532.94</strain>
    </source>
</reference>
<gene>
    <name evidence="3" type="ORF">C8A03DRAFT_14300</name>
</gene>
<feature type="compositionally biased region" description="Polar residues" evidence="1">
    <location>
        <begin position="267"/>
        <end position="291"/>
    </location>
</feature>
<evidence type="ECO:0000313" key="4">
    <source>
        <dbReference type="Proteomes" id="UP001303760"/>
    </source>
</evidence>